<dbReference type="SUPFAM" id="SSF50630">
    <property type="entry name" value="Acid proteases"/>
    <property type="match status" value="1"/>
</dbReference>
<dbReference type="Pfam" id="PF14541">
    <property type="entry name" value="TAXi_C"/>
    <property type="match status" value="1"/>
</dbReference>
<reference evidence="2 3" key="1">
    <citation type="journal article" date="2020" name="Mol. Biol. Evol.">
        <title>Distinct Expression and Methylation Patterns for Genes with Different Fates following a Single Whole-Genome Duplication in Flowering Plants.</title>
        <authorList>
            <person name="Shi T."/>
            <person name="Rahmani R.S."/>
            <person name="Gugger P.F."/>
            <person name="Wang M."/>
            <person name="Li H."/>
            <person name="Zhang Y."/>
            <person name="Li Z."/>
            <person name="Wang Q."/>
            <person name="Van de Peer Y."/>
            <person name="Marchal K."/>
            <person name="Chen J."/>
        </authorList>
    </citation>
    <scope>NUCLEOTIDE SEQUENCE [LARGE SCALE GENOMIC DNA]</scope>
    <source>
        <tissue evidence="2">Leaf</tissue>
    </source>
</reference>
<name>A0A822YRB5_NELNU</name>
<evidence type="ECO:0000313" key="2">
    <source>
        <dbReference type="EMBL" id="DAD33585.1"/>
    </source>
</evidence>
<dbReference type="GO" id="GO:0004190">
    <property type="term" value="F:aspartic-type endopeptidase activity"/>
    <property type="evidence" value="ECO:0007669"/>
    <property type="project" value="InterPro"/>
</dbReference>
<dbReference type="PANTHER" id="PTHR47965:SF63">
    <property type="entry name" value="OS01G0937200 PROTEIN"/>
    <property type="match status" value="1"/>
</dbReference>
<dbReference type="AlphaFoldDB" id="A0A822YRB5"/>
<protein>
    <recommendedName>
        <fullName evidence="1">Xylanase inhibitor C-terminal domain-containing protein</fullName>
    </recommendedName>
</protein>
<gene>
    <name evidence="2" type="ORF">HUJ06_012436</name>
</gene>
<organism evidence="2 3">
    <name type="scientific">Nelumbo nucifera</name>
    <name type="common">Sacred lotus</name>
    <dbReference type="NCBI Taxonomy" id="4432"/>
    <lineage>
        <taxon>Eukaryota</taxon>
        <taxon>Viridiplantae</taxon>
        <taxon>Streptophyta</taxon>
        <taxon>Embryophyta</taxon>
        <taxon>Tracheophyta</taxon>
        <taxon>Spermatophyta</taxon>
        <taxon>Magnoliopsida</taxon>
        <taxon>Proteales</taxon>
        <taxon>Nelumbonaceae</taxon>
        <taxon>Nelumbo</taxon>
    </lineage>
</organism>
<comment type="caution">
    <text evidence="2">The sequence shown here is derived from an EMBL/GenBank/DDBJ whole genome shotgun (WGS) entry which is preliminary data.</text>
</comment>
<sequence length="110" mass="12122">MTSSSDRSELVNGVKWTIFRSNSMKQVSVDVACLAFVDGGETADQAVVIGTFQMENNLLEFDLVTSTLVFSSSLFFVKSTCANFNFTLWKLINIIIISQGQAICLPVFSH</sequence>
<keyword evidence="3" id="KW-1185">Reference proteome</keyword>
<dbReference type="GO" id="GO:0006508">
    <property type="term" value="P:proteolysis"/>
    <property type="evidence" value="ECO:0007669"/>
    <property type="project" value="InterPro"/>
</dbReference>
<dbReference type="EMBL" id="DUZY01000003">
    <property type="protein sequence ID" value="DAD33585.1"/>
    <property type="molecule type" value="Genomic_DNA"/>
</dbReference>
<dbReference type="InterPro" id="IPR001461">
    <property type="entry name" value="Aspartic_peptidase_A1"/>
</dbReference>
<evidence type="ECO:0000259" key="1">
    <source>
        <dbReference type="Pfam" id="PF14541"/>
    </source>
</evidence>
<dbReference type="Gene3D" id="2.40.70.10">
    <property type="entry name" value="Acid Proteases"/>
    <property type="match status" value="1"/>
</dbReference>
<evidence type="ECO:0000313" key="3">
    <source>
        <dbReference type="Proteomes" id="UP000607653"/>
    </source>
</evidence>
<feature type="domain" description="Xylanase inhibitor C-terminal" evidence="1">
    <location>
        <begin position="10"/>
        <end position="71"/>
    </location>
</feature>
<dbReference type="InterPro" id="IPR032799">
    <property type="entry name" value="TAXi_C"/>
</dbReference>
<dbReference type="Proteomes" id="UP000607653">
    <property type="component" value="Unassembled WGS sequence"/>
</dbReference>
<proteinExistence type="predicted"/>
<dbReference type="InterPro" id="IPR021109">
    <property type="entry name" value="Peptidase_aspartic_dom_sf"/>
</dbReference>
<accession>A0A822YRB5</accession>
<dbReference type="PANTHER" id="PTHR47965">
    <property type="entry name" value="ASPARTYL PROTEASE-RELATED"/>
    <property type="match status" value="1"/>
</dbReference>